<name>A0A917H0M3_9BACL</name>
<dbReference type="Gene3D" id="1.10.10.60">
    <property type="entry name" value="Homeodomain-like"/>
    <property type="match status" value="1"/>
</dbReference>
<reference evidence="6 7" key="1">
    <citation type="journal article" date="2014" name="Int. J. Syst. Evol. Microbiol.">
        <title>Complete genome sequence of Corynebacterium casei LMG S-19264T (=DSM 44701T), isolated from a smear-ripened cheese.</title>
        <authorList>
            <consortium name="US DOE Joint Genome Institute (JGI-PGF)"/>
            <person name="Walter F."/>
            <person name="Albersmeier A."/>
            <person name="Kalinowski J."/>
            <person name="Ruckert C."/>
        </authorList>
    </citation>
    <scope>NUCLEOTIDE SEQUENCE [LARGE SCALE GENOMIC DNA]</scope>
    <source>
        <strain evidence="6 7">CGMCC 1.15286</strain>
    </source>
</reference>
<keyword evidence="3" id="KW-0804">Transcription</keyword>
<dbReference type="Gene3D" id="1.10.357.10">
    <property type="entry name" value="Tetracycline Repressor, domain 2"/>
    <property type="match status" value="1"/>
</dbReference>
<evidence type="ECO:0000259" key="5">
    <source>
        <dbReference type="PROSITE" id="PS50977"/>
    </source>
</evidence>
<keyword evidence="2 4" id="KW-0238">DNA-binding</keyword>
<organism evidence="6 7">
    <name type="scientific">Paenibacillus radicis</name>
    <name type="common">ex Gao et al. 2016</name>
    <dbReference type="NCBI Taxonomy" id="1737354"/>
    <lineage>
        <taxon>Bacteria</taxon>
        <taxon>Bacillati</taxon>
        <taxon>Bacillota</taxon>
        <taxon>Bacilli</taxon>
        <taxon>Bacillales</taxon>
        <taxon>Paenibacillaceae</taxon>
        <taxon>Paenibacillus</taxon>
    </lineage>
</organism>
<dbReference type="InterPro" id="IPR036271">
    <property type="entry name" value="Tet_transcr_reg_TetR-rel_C_sf"/>
</dbReference>
<evidence type="ECO:0000313" key="6">
    <source>
        <dbReference type="EMBL" id="GGG63049.1"/>
    </source>
</evidence>
<evidence type="ECO:0000256" key="2">
    <source>
        <dbReference type="ARBA" id="ARBA00023125"/>
    </source>
</evidence>
<dbReference type="Pfam" id="PF00440">
    <property type="entry name" value="TetR_N"/>
    <property type="match status" value="1"/>
</dbReference>
<evidence type="ECO:0000256" key="3">
    <source>
        <dbReference type="ARBA" id="ARBA00023163"/>
    </source>
</evidence>
<feature type="domain" description="HTH tetR-type" evidence="5">
    <location>
        <begin position="11"/>
        <end position="71"/>
    </location>
</feature>
<evidence type="ECO:0000313" key="7">
    <source>
        <dbReference type="Proteomes" id="UP000600247"/>
    </source>
</evidence>
<sequence length="205" mass="23912">MSPKMSNQQKEQRRQEILEAAKRVFVLKGYEPATLKDIVEETGMSRGWIYLYFQTKEEIFEALLQQSDLYHEQYLEELLARHSSVWDVLMVIYSPQQMEPLISVKDSFLPPFYEYFLTGWRDAARRKTLTARYEAGIARLAKLLQLGIDRGEFTPILPVDAIVRLIASFQEGIVMYAISVGPQVANTEMQLEELIRYLKQLLQVR</sequence>
<evidence type="ECO:0000256" key="1">
    <source>
        <dbReference type="ARBA" id="ARBA00023015"/>
    </source>
</evidence>
<dbReference type="InterPro" id="IPR041612">
    <property type="entry name" value="YfiR_C"/>
</dbReference>
<dbReference type="InterPro" id="IPR009057">
    <property type="entry name" value="Homeodomain-like_sf"/>
</dbReference>
<dbReference type="InterPro" id="IPR001647">
    <property type="entry name" value="HTH_TetR"/>
</dbReference>
<dbReference type="PANTHER" id="PTHR47506">
    <property type="entry name" value="TRANSCRIPTIONAL REGULATORY PROTEIN"/>
    <property type="match status" value="1"/>
</dbReference>
<dbReference type="EMBL" id="BMHY01000002">
    <property type="protein sequence ID" value="GGG63049.1"/>
    <property type="molecule type" value="Genomic_DNA"/>
</dbReference>
<feature type="DNA-binding region" description="H-T-H motif" evidence="4">
    <location>
        <begin position="34"/>
        <end position="53"/>
    </location>
</feature>
<proteinExistence type="predicted"/>
<dbReference type="GO" id="GO:0003677">
    <property type="term" value="F:DNA binding"/>
    <property type="evidence" value="ECO:0007669"/>
    <property type="project" value="UniProtKB-UniRule"/>
</dbReference>
<keyword evidence="7" id="KW-1185">Reference proteome</keyword>
<dbReference type="PANTHER" id="PTHR47506:SF6">
    <property type="entry name" value="HTH-TYPE TRANSCRIPTIONAL REPRESSOR NEMR"/>
    <property type="match status" value="1"/>
</dbReference>
<evidence type="ECO:0000256" key="4">
    <source>
        <dbReference type="PROSITE-ProRule" id="PRU00335"/>
    </source>
</evidence>
<dbReference type="AlphaFoldDB" id="A0A917H0M3"/>
<protein>
    <submittedName>
        <fullName evidence="6">HTH-type transcriptional regulator YfiR</fullName>
    </submittedName>
</protein>
<dbReference type="SUPFAM" id="SSF48498">
    <property type="entry name" value="Tetracyclin repressor-like, C-terminal domain"/>
    <property type="match status" value="1"/>
</dbReference>
<dbReference type="Pfam" id="PF17922">
    <property type="entry name" value="TetR_C_17"/>
    <property type="match status" value="1"/>
</dbReference>
<comment type="caution">
    <text evidence="6">The sequence shown here is derived from an EMBL/GenBank/DDBJ whole genome shotgun (WGS) entry which is preliminary data.</text>
</comment>
<dbReference type="SUPFAM" id="SSF46689">
    <property type="entry name" value="Homeodomain-like"/>
    <property type="match status" value="1"/>
</dbReference>
<accession>A0A917H0M3</accession>
<dbReference type="Proteomes" id="UP000600247">
    <property type="component" value="Unassembled WGS sequence"/>
</dbReference>
<dbReference type="RefSeq" id="WP_188888390.1">
    <property type="nucleotide sequence ID" value="NZ_BMHY01000002.1"/>
</dbReference>
<dbReference type="PRINTS" id="PR00455">
    <property type="entry name" value="HTHTETR"/>
</dbReference>
<dbReference type="PROSITE" id="PS50977">
    <property type="entry name" value="HTH_TETR_2"/>
    <property type="match status" value="1"/>
</dbReference>
<gene>
    <name evidence="6" type="primary">yfiR</name>
    <name evidence="6" type="ORF">GCM10010918_16130</name>
</gene>
<keyword evidence="1" id="KW-0805">Transcription regulation</keyword>